<evidence type="ECO:0000256" key="1">
    <source>
        <dbReference type="SAM" id="SignalP"/>
    </source>
</evidence>
<reference evidence="2" key="1">
    <citation type="submission" date="2021-02" db="EMBL/GenBank/DDBJ databases">
        <authorList>
            <person name="Palmer J.M."/>
        </authorList>
    </citation>
    <scope>NUCLEOTIDE SEQUENCE</scope>
    <source>
        <strain evidence="2">SCRP23</strain>
    </source>
</reference>
<organism evidence="2 3">
    <name type="scientific">Phytophthora boehmeriae</name>
    <dbReference type="NCBI Taxonomy" id="109152"/>
    <lineage>
        <taxon>Eukaryota</taxon>
        <taxon>Sar</taxon>
        <taxon>Stramenopiles</taxon>
        <taxon>Oomycota</taxon>
        <taxon>Peronosporomycetes</taxon>
        <taxon>Peronosporales</taxon>
        <taxon>Peronosporaceae</taxon>
        <taxon>Phytophthora</taxon>
    </lineage>
</organism>
<evidence type="ECO:0000313" key="2">
    <source>
        <dbReference type="EMBL" id="KAG7394846.1"/>
    </source>
</evidence>
<gene>
    <name evidence="2" type="ORF">PHYBOEH_004612</name>
</gene>
<dbReference type="EMBL" id="JAGDFL010000241">
    <property type="protein sequence ID" value="KAG7394846.1"/>
    <property type="molecule type" value="Genomic_DNA"/>
</dbReference>
<dbReference type="OrthoDB" id="160573at2759"/>
<keyword evidence="3" id="KW-1185">Reference proteome</keyword>
<protein>
    <recommendedName>
        <fullName evidence="4">F-box domain-containing protein</fullName>
    </recommendedName>
</protein>
<keyword evidence="1" id="KW-0732">Signal</keyword>
<name>A0A8T1WN65_9STRA</name>
<dbReference type="Proteomes" id="UP000693981">
    <property type="component" value="Unassembled WGS sequence"/>
</dbReference>
<sequence length="687" mass="78379">MEKLPLLLFSSVLSFAVESDDLVYTEELLPNPRELPQRALRQLALVCKSWLKSIRELTSQFHLSTLTLRIRSHSDLRSELQDFRRQLLQRGSQVLDLRICIGELSTGHGFYPRRRAISVGRNDAPPLDDVAIDWDSLLLQLPSLKRLDLARMPLESPLVKAIVDAAAENCPHLKILILPGQHWPNNRMLSADPVDVDPILDAVYAGLQKWRGSGGGLRQLAVPTLNDEDRFRSVEKFIQNVISYCPSVEYLDGYLQSLCDRDSLSCRQQWHMTLKQWEEFNTVCTNLREFNWVVVPFGDPFFRAFGAHVKPHLKKLQIGVNMLWDWQQYFTSSDEALRVARTERDGSPSSAQRPGFGFQATDVSSALKGCPALQELMICLYHPVDPTVDEGFIDLEDVDQNAIPTQEMLNMDVFDDSFCDVLAVSCPMVTRLEITEVAQRFNPRLLPIRTFTDAGLISLAKLAFLTTLRLRPINCTGKGLFELLNGLSGECSGQRTFELCLGGGSKDSWMDYYASLEELMRLLGEADPQEFSRAYKKFVLRVRNSRLCLVDAQWSEIYLANLERLVKRVKDVHPSLCLRVVTTGGNGKSFECIIEYGVYSIHAEPSEWYRWDDDESDRDVIFASRGHGAPDRWEDDDDVRQPYWRFDSLSDEDMGYDSGSWMAEMASDADFSDYSPDEYDEHPDYQM</sequence>
<evidence type="ECO:0000313" key="3">
    <source>
        <dbReference type="Proteomes" id="UP000693981"/>
    </source>
</evidence>
<feature type="chain" id="PRO_5035765920" description="F-box domain-containing protein" evidence="1">
    <location>
        <begin position="20"/>
        <end position="687"/>
    </location>
</feature>
<evidence type="ECO:0008006" key="4">
    <source>
        <dbReference type="Google" id="ProtNLM"/>
    </source>
</evidence>
<proteinExistence type="predicted"/>
<feature type="signal peptide" evidence="1">
    <location>
        <begin position="1"/>
        <end position="19"/>
    </location>
</feature>
<accession>A0A8T1WN65</accession>
<dbReference type="AlphaFoldDB" id="A0A8T1WN65"/>
<comment type="caution">
    <text evidence="2">The sequence shown here is derived from an EMBL/GenBank/DDBJ whole genome shotgun (WGS) entry which is preliminary data.</text>
</comment>